<gene>
    <name evidence="1" type="ORF">RchiOBHm_Chr4g0405341</name>
</gene>
<keyword evidence="2" id="KW-1185">Reference proteome</keyword>
<dbReference type="Gramene" id="PRQ37683">
    <property type="protein sequence ID" value="PRQ37683"/>
    <property type="gene ID" value="RchiOBHm_Chr4g0405341"/>
</dbReference>
<protein>
    <submittedName>
        <fullName evidence="1">Uncharacterized protein</fullName>
    </submittedName>
</protein>
<organism evidence="1 2">
    <name type="scientific">Rosa chinensis</name>
    <name type="common">China rose</name>
    <dbReference type="NCBI Taxonomy" id="74649"/>
    <lineage>
        <taxon>Eukaryota</taxon>
        <taxon>Viridiplantae</taxon>
        <taxon>Streptophyta</taxon>
        <taxon>Embryophyta</taxon>
        <taxon>Tracheophyta</taxon>
        <taxon>Spermatophyta</taxon>
        <taxon>Magnoliopsida</taxon>
        <taxon>eudicotyledons</taxon>
        <taxon>Gunneridae</taxon>
        <taxon>Pentapetalae</taxon>
        <taxon>rosids</taxon>
        <taxon>fabids</taxon>
        <taxon>Rosales</taxon>
        <taxon>Rosaceae</taxon>
        <taxon>Rosoideae</taxon>
        <taxon>Rosoideae incertae sedis</taxon>
        <taxon>Rosa</taxon>
    </lineage>
</organism>
<proteinExistence type="predicted"/>
<reference evidence="1 2" key="1">
    <citation type="journal article" date="2018" name="Nat. Genet.">
        <title>The Rosa genome provides new insights in the design of modern roses.</title>
        <authorList>
            <person name="Bendahmane M."/>
        </authorList>
    </citation>
    <scope>NUCLEOTIDE SEQUENCE [LARGE SCALE GENOMIC DNA]</scope>
    <source>
        <strain evidence="2">cv. Old Blush</strain>
    </source>
</reference>
<dbReference type="AlphaFoldDB" id="A0A2P6QU21"/>
<dbReference type="EMBL" id="PDCK01000042">
    <property type="protein sequence ID" value="PRQ37683.1"/>
    <property type="molecule type" value="Genomic_DNA"/>
</dbReference>
<accession>A0A2P6QU21</accession>
<name>A0A2P6QU21_ROSCH</name>
<evidence type="ECO:0000313" key="2">
    <source>
        <dbReference type="Proteomes" id="UP000238479"/>
    </source>
</evidence>
<sequence>MYVLVSYLMGILEVYLPSIEYVVLSSEFNTFQNLKNFLLDALAFDNVNSLAISSTSNEGAVVLA</sequence>
<evidence type="ECO:0000313" key="1">
    <source>
        <dbReference type="EMBL" id="PRQ37683.1"/>
    </source>
</evidence>
<dbReference type="Proteomes" id="UP000238479">
    <property type="component" value="Chromosome 4"/>
</dbReference>
<comment type="caution">
    <text evidence="1">The sequence shown here is derived from an EMBL/GenBank/DDBJ whole genome shotgun (WGS) entry which is preliminary data.</text>
</comment>